<dbReference type="AlphaFoldDB" id="A0A8X7P7B3"/>
<accession>A0A8X7P7B3</accession>
<dbReference type="EMBL" id="JAAMPC010000017">
    <property type="protein sequence ID" value="KAG2247369.1"/>
    <property type="molecule type" value="Genomic_DNA"/>
</dbReference>
<proteinExistence type="predicted"/>
<name>A0A8X7P7B3_BRACI</name>
<sequence length="107" mass="12431">MDKDEQRGKDLTNLFIRMKESKIALVIFSSSLFKSLQHIISRSPSFGNKSSKVDVLIVCVESEFGRSNDSKMNFGFVGLTKAFYSQYEISERDYKEIRERRKMSELC</sequence>
<reference evidence="1 2" key="1">
    <citation type="submission" date="2020-02" db="EMBL/GenBank/DDBJ databases">
        <authorList>
            <person name="Ma Q."/>
            <person name="Huang Y."/>
            <person name="Song X."/>
            <person name="Pei D."/>
        </authorList>
    </citation>
    <scope>NUCLEOTIDE SEQUENCE [LARGE SCALE GENOMIC DNA]</scope>
    <source>
        <strain evidence="1">Sxm20200214</strain>
        <tissue evidence="1">Leaf</tissue>
    </source>
</reference>
<comment type="caution">
    <text evidence="1">The sequence shown here is derived from an EMBL/GenBank/DDBJ whole genome shotgun (WGS) entry which is preliminary data.</text>
</comment>
<evidence type="ECO:0000313" key="2">
    <source>
        <dbReference type="Proteomes" id="UP000886595"/>
    </source>
</evidence>
<organism evidence="1 2">
    <name type="scientific">Brassica carinata</name>
    <name type="common">Ethiopian mustard</name>
    <name type="synonym">Abyssinian cabbage</name>
    <dbReference type="NCBI Taxonomy" id="52824"/>
    <lineage>
        <taxon>Eukaryota</taxon>
        <taxon>Viridiplantae</taxon>
        <taxon>Streptophyta</taxon>
        <taxon>Embryophyta</taxon>
        <taxon>Tracheophyta</taxon>
        <taxon>Spermatophyta</taxon>
        <taxon>Magnoliopsida</taxon>
        <taxon>eudicotyledons</taxon>
        <taxon>Gunneridae</taxon>
        <taxon>Pentapetalae</taxon>
        <taxon>rosids</taxon>
        <taxon>malvids</taxon>
        <taxon>Brassicales</taxon>
        <taxon>Brassicaceae</taxon>
        <taxon>Brassiceae</taxon>
        <taxon>Brassica</taxon>
    </lineage>
</organism>
<dbReference type="Proteomes" id="UP000886595">
    <property type="component" value="Unassembled WGS sequence"/>
</dbReference>
<keyword evidence="2" id="KW-1185">Reference proteome</keyword>
<evidence type="ECO:0000313" key="1">
    <source>
        <dbReference type="EMBL" id="KAG2247369.1"/>
    </source>
</evidence>
<gene>
    <name evidence="1" type="ORF">Bca52824_086997</name>
</gene>
<protein>
    <submittedName>
        <fullName evidence="1">Uncharacterized protein</fullName>
    </submittedName>
</protein>